<organism evidence="2 3">
    <name type="scientific">Metschnikowia bicuspidata</name>
    <dbReference type="NCBI Taxonomy" id="27322"/>
    <lineage>
        <taxon>Eukaryota</taxon>
        <taxon>Fungi</taxon>
        <taxon>Dikarya</taxon>
        <taxon>Ascomycota</taxon>
        <taxon>Saccharomycotina</taxon>
        <taxon>Pichiomycetes</taxon>
        <taxon>Metschnikowiaceae</taxon>
        <taxon>Metschnikowia</taxon>
    </lineage>
</organism>
<dbReference type="EMBL" id="ML004450">
    <property type="protein sequence ID" value="RKP30885.1"/>
    <property type="molecule type" value="Genomic_DNA"/>
</dbReference>
<dbReference type="Proteomes" id="UP000268321">
    <property type="component" value="Unassembled WGS sequence"/>
</dbReference>
<feature type="region of interest" description="Disordered" evidence="1">
    <location>
        <begin position="1"/>
        <end position="81"/>
    </location>
</feature>
<gene>
    <name evidence="2" type="ORF">METBISCDRAFT_22887</name>
</gene>
<reference evidence="3" key="1">
    <citation type="journal article" date="2018" name="Nat. Microbiol.">
        <title>Leveraging single-cell genomics to expand the fungal tree of life.</title>
        <authorList>
            <person name="Ahrendt S.R."/>
            <person name="Quandt C.A."/>
            <person name="Ciobanu D."/>
            <person name="Clum A."/>
            <person name="Salamov A."/>
            <person name="Andreopoulos B."/>
            <person name="Cheng J.F."/>
            <person name="Woyke T."/>
            <person name="Pelin A."/>
            <person name="Henrissat B."/>
            <person name="Reynolds N.K."/>
            <person name="Benny G.L."/>
            <person name="Smith M.E."/>
            <person name="James T.Y."/>
            <person name="Grigoriev I.V."/>
        </authorList>
    </citation>
    <scope>NUCLEOTIDE SEQUENCE [LARGE SCALE GENOMIC DNA]</scope>
    <source>
        <strain evidence="3">Baker2002</strain>
    </source>
</reference>
<evidence type="ECO:0000256" key="1">
    <source>
        <dbReference type="SAM" id="MobiDB-lite"/>
    </source>
</evidence>
<dbReference type="AlphaFoldDB" id="A0A4P9ZD91"/>
<sequence length="298" mass="34308">MELKNVEAAQPNNALKPLRFRQARMSKRALESDDSIASRQSTADKQLSRAMSQTMDSSADNAEKEIATQRTGKEPQVHSDEEFEKLLEEVKQEKLKQLRHPYRKMRYQNGSNARDKAVPTQRVSEPESKYLKEDLPVLAPAVEERPMINFENLDLSSIGGHDLETLVQAYDYGLFNDHPVENVIEKIEDFEKLNALLESASIGVDDSYNENATNDWKIGDEKSQMQGNTKPTNYNFDIMSENIVEHEVADEYVDEEEDFFKYDHVQRTVLERDVRQNYYRLKMQLFAKSSPAGDEDSS</sequence>
<evidence type="ECO:0000313" key="2">
    <source>
        <dbReference type="EMBL" id="RKP30885.1"/>
    </source>
</evidence>
<feature type="compositionally biased region" description="Basic residues" evidence="1">
    <location>
        <begin position="18"/>
        <end position="27"/>
    </location>
</feature>
<feature type="region of interest" description="Disordered" evidence="1">
    <location>
        <begin position="106"/>
        <end position="127"/>
    </location>
</feature>
<keyword evidence="3" id="KW-1185">Reference proteome</keyword>
<proteinExistence type="predicted"/>
<name>A0A4P9ZD91_9ASCO</name>
<feature type="compositionally biased region" description="Basic and acidic residues" evidence="1">
    <location>
        <begin position="61"/>
        <end position="81"/>
    </location>
</feature>
<protein>
    <submittedName>
        <fullName evidence="2">Uncharacterized protein</fullName>
    </submittedName>
</protein>
<evidence type="ECO:0000313" key="3">
    <source>
        <dbReference type="Proteomes" id="UP000268321"/>
    </source>
</evidence>
<feature type="compositionally biased region" description="Polar residues" evidence="1">
    <location>
        <begin position="35"/>
        <end position="60"/>
    </location>
</feature>
<accession>A0A4P9ZD91</accession>